<gene>
    <name evidence="3" type="primary">KLHDC1</name>
</gene>
<protein>
    <recommendedName>
        <fullName evidence="5">Kelch domain-containing protein 1-like</fullName>
    </recommendedName>
</protein>
<dbReference type="Gene3D" id="2.120.10.80">
    <property type="entry name" value="Kelch-type beta propeller"/>
    <property type="match status" value="2"/>
</dbReference>
<reference evidence="3" key="2">
    <citation type="submission" date="2025-08" db="UniProtKB">
        <authorList>
            <consortium name="Ensembl"/>
        </authorList>
    </citation>
    <scope>IDENTIFICATION</scope>
</reference>
<dbReference type="Ensembl" id="ENSDCDT00010001258.1">
    <property type="protein sequence ID" value="ENSDCDP00010001199.1"/>
    <property type="gene ID" value="ENSDCDG00010000645.1"/>
</dbReference>
<evidence type="ECO:0000313" key="3">
    <source>
        <dbReference type="Ensembl" id="ENSDCDP00010001199.1"/>
    </source>
</evidence>
<dbReference type="AlphaFoldDB" id="A0AAY3ZXJ0"/>
<keyword evidence="4" id="KW-1185">Reference proteome</keyword>
<evidence type="ECO:0000313" key="4">
    <source>
        <dbReference type="Proteomes" id="UP000694580"/>
    </source>
</evidence>
<sequence length="391" mass="43439">MARLRSGHTAFADGKVLYVWGGCQSVNGEEVILPSDEIWLYDMESGGWSREAMKGEVPPLLSQACGSYLQGTLHVFGGCSSGGHSNQMYSVNVQDGEFSWRRVSDAAGTTPSPRDKHSCWVNRDRLIYFGGYGCKTIREVNNNQNFIVDESSWGAIGTAFFRFWGWNNEVHVYEPEENAWTEPVTQGSPPVARASHASACLGDRGYVCGGTETSSLDIHCLDLDTWTWSQIDTPAAPLPVGRSLHTLTAVTDHTLFLFGGLGVTGQPLSDVWEFDAQTCEWRERAHPHKDKPRLWHTAALGNDNDLVVFGGSCEYTVLMDSITILRSPVQKHCGDVLIFQTQPYPLLRLCEDTVGRNASLLREQVAWLPAKVREVILKRISFYKKGAPQHD</sequence>
<reference evidence="3 4" key="1">
    <citation type="submission" date="2020-06" db="EMBL/GenBank/DDBJ databases">
        <authorList>
            <consortium name="Wellcome Sanger Institute Data Sharing"/>
        </authorList>
    </citation>
    <scope>NUCLEOTIDE SEQUENCE [LARGE SCALE GENOMIC DNA]</scope>
</reference>
<dbReference type="InterPro" id="IPR015915">
    <property type="entry name" value="Kelch-typ_b-propeller"/>
</dbReference>
<keyword evidence="2" id="KW-0677">Repeat</keyword>
<dbReference type="Proteomes" id="UP000694580">
    <property type="component" value="Chromosome 2"/>
</dbReference>
<dbReference type="Pfam" id="PF24681">
    <property type="entry name" value="Kelch_KLHDC2_KLHL20_DRC7"/>
    <property type="match status" value="1"/>
</dbReference>
<dbReference type="GeneTree" id="ENSGT00940000157509"/>
<name>A0AAY3ZXJ0_9TELE</name>
<dbReference type="PANTHER" id="PTHR46228:SF1">
    <property type="entry name" value="KELCH DOMAIN-CONTAINING PROTEIN 1"/>
    <property type="match status" value="1"/>
</dbReference>
<organism evidence="3 4">
    <name type="scientific">Denticeps clupeoides</name>
    <name type="common">denticle herring</name>
    <dbReference type="NCBI Taxonomy" id="299321"/>
    <lineage>
        <taxon>Eukaryota</taxon>
        <taxon>Metazoa</taxon>
        <taxon>Chordata</taxon>
        <taxon>Craniata</taxon>
        <taxon>Vertebrata</taxon>
        <taxon>Euteleostomi</taxon>
        <taxon>Actinopterygii</taxon>
        <taxon>Neopterygii</taxon>
        <taxon>Teleostei</taxon>
        <taxon>Clupei</taxon>
        <taxon>Clupeiformes</taxon>
        <taxon>Denticipitoidei</taxon>
        <taxon>Denticipitidae</taxon>
        <taxon>Denticeps</taxon>
    </lineage>
</organism>
<dbReference type="PANTHER" id="PTHR46228">
    <property type="entry name" value="KELCH DOMAIN-CONTAINING PROTEIN"/>
    <property type="match status" value="1"/>
</dbReference>
<dbReference type="SUPFAM" id="SSF50965">
    <property type="entry name" value="Galactose oxidase, central domain"/>
    <property type="match status" value="1"/>
</dbReference>
<accession>A0AAY3ZXJ0</accession>
<reference evidence="3" key="3">
    <citation type="submission" date="2025-09" db="UniProtKB">
        <authorList>
            <consortium name="Ensembl"/>
        </authorList>
    </citation>
    <scope>IDENTIFICATION</scope>
</reference>
<dbReference type="InterPro" id="IPR011043">
    <property type="entry name" value="Gal_Oxase/kelch_b-propeller"/>
</dbReference>
<evidence type="ECO:0000256" key="1">
    <source>
        <dbReference type="ARBA" id="ARBA00022441"/>
    </source>
</evidence>
<evidence type="ECO:0000256" key="2">
    <source>
        <dbReference type="ARBA" id="ARBA00022737"/>
    </source>
</evidence>
<keyword evidence="1" id="KW-0880">Kelch repeat</keyword>
<proteinExistence type="predicted"/>
<evidence type="ECO:0008006" key="5">
    <source>
        <dbReference type="Google" id="ProtNLM"/>
    </source>
</evidence>